<dbReference type="GeneID" id="54554162"/>
<sequence>MIHSIIQYLVSISDRERPVWLHVFKEEMFDALDLSIDTKQHDIVRQLTTLVLSHYEYCRYDYARWLIKAVDTKDVEMVNLILDLEVEATLDVDRGCFGDICFLGNVQIMRKLLNKGILRLRDPAHDPWRTEIPGSHPVDLAIADGTPEILTAVLETFSEYEMRLGTKTYGILVPFRCAIYFSKAYAVETLLERAETLHHVELPYEAILQVAADLKQETIFDIIRKHAIAAGKYASDYASARTGKVTVKQ</sequence>
<dbReference type="SUPFAM" id="SSF48403">
    <property type="entry name" value="Ankyrin repeat"/>
    <property type="match status" value="1"/>
</dbReference>
<protein>
    <recommendedName>
        <fullName evidence="3">Ankyrin</fullName>
    </recommendedName>
</protein>
<keyword evidence="2" id="KW-1185">Reference proteome</keyword>
<dbReference type="AlphaFoldDB" id="A0A6A6JFJ3"/>
<reference evidence="1" key="1">
    <citation type="journal article" date="2020" name="Stud. Mycol.">
        <title>101 Dothideomycetes genomes: a test case for predicting lifestyles and emergence of pathogens.</title>
        <authorList>
            <person name="Haridas S."/>
            <person name="Albert R."/>
            <person name="Binder M."/>
            <person name="Bloem J."/>
            <person name="Labutti K."/>
            <person name="Salamov A."/>
            <person name="Andreopoulos B."/>
            <person name="Baker S."/>
            <person name="Barry K."/>
            <person name="Bills G."/>
            <person name="Bluhm B."/>
            <person name="Cannon C."/>
            <person name="Castanera R."/>
            <person name="Culley D."/>
            <person name="Daum C."/>
            <person name="Ezra D."/>
            <person name="Gonzalez J."/>
            <person name="Henrissat B."/>
            <person name="Kuo A."/>
            <person name="Liang C."/>
            <person name="Lipzen A."/>
            <person name="Lutzoni F."/>
            <person name="Magnuson J."/>
            <person name="Mondo S."/>
            <person name="Nolan M."/>
            <person name="Ohm R."/>
            <person name="Pangilinan J."/>
            <person name="Park H.-J."/>
            <person name="Ramirez L."/>
            <person name="Alfaro M."/>
            <person name="Sun H."/>
            <person name="Tritt A."/>
            <person name="Yoshinaga Y."/>
            <person name="Zwiers L.-H."/>
            <person name="Turgeon B."/>
            <person name="Goodwin S."/>
            <person name="Spatafora J."/>
            <person name="Crous P."/>
            <person name="Grigoriev I."/>
        </authorList>
    </citation>
    <scope>NUCLEOTIDE SEQUENCE</scope>
    <source>
        <strain evidence="1">CBS 379.55</strain>
    </source>
</reference>
<dbReference type="RefSeq" id="XP_033652860.1">
    <property type="nucleotide sequence ID" value="XM_033800987.1"/>
</dbReference>
<gene>
    <name evidence="1" type="ORF">EI97DRAFT_459234</name>
</gene>
<dbReference type="Gene3D" id="1.25.40.20">
    <property type="entry name" value="Ankyrin repeat-containing domain"/>
    <property type="match status" value="1"/>
</dbReference>
<dbReference type="InterPro" id="IPR036770">
    <property type="entry name" value="Ankyrin_rpt-contain_sf"/>
</dbReference>
<dbReference type="Proteomes" id="UP000800097">
    <property type="component" value="Unassembled WGS sequence"/>
</dbReference>
<dbReference type="EMBL" id="ML986497">
    <property type="protein sequence ID" value="KAF2275321.1"/>
    <property type="molecule type" value="Genomic_DNA"/>
</dbReference>
<proteinExistence type="predicted"/>
<name>A0A6A6JFJ3_WESOR</name>
<evidence type="ECO:0000313" key="1">
    <source>
        <dbReference type="EMBL" id="KAF2275321.1"/>
    </source>
</evidence>
<organism evidence="1 2">
    <name type="scientific">Westerdykella ornata</name>
    <dbReference type="NCBI Taxonomy" id="318751"/>
    <lineage>
        <taxon>Eukaryota</taxon>
        <taxon>Fungi</taxon>
        <taxon>Dikarya</taxon>
        <taxon>Ascomycota</taxon>
        <taxon>Pezizomycotina</taxon>
        <taxon>Dothideomycetes</taxon>
        <taxon>Pleosporomycetidae</taxon>
        <taxon>Pleosporales</taxon>
        <taxon>Sporormiaceae</taxon>
        <taxon>Westerdykella</taxon>
    </lineage>
</organism>
<accession>A0A6A6JFJ3</accession>
<evidence type="ECO:0000313" key="2">
    <source>
        <dbReference type="Proteomes" id="UP000800097"/>
    </source>
</evidence>
<evidence type="ECO:0008006" key="3">
    <source>
        <dbReference type="Google" id="ProtNLM"/>
    </source>
</evidence>